<dbReference type="InterPro" id="IPR001789">
    <property type="entry name" value="Sig_transdc_resp-reg_receiver"/>
</dbReference>
<dbReference type="GO" id="GO:0043565">
    <property type="term" value="F:sequence-specific DNA binding"/>
    <property type="evidence" value="ECO:0007669"/>
    <property type="project" value="InterPro"/>
</dbReference>
<dbReference type="CDD" id="cd17546">
    <property type="entry name" value="REC_hyHK_CKI1_RcsC-like"/>
    <property type="match status" value="1"/>
</dbReference>
<feature type="modified residue" description="4-aspartylphosphate" evidence="7">
    <location>
        <position position="453"/>
    </location>
</feature>
<evidence type="ECO:0000256" key="8">
    <source>
        <dbReference type="SAM" id="Coils"/>
    </source>
</evidence>
<feature type="compositionally biased region" description="Basic residues" evidence="9">
    <location>
        <begin position="179"/>
        <end position="190"/>
    </location>
</feature>
<keyword evidence="12" id="KW-1185">Reference proteome</keyword>
<keyword evidence="4 6" id="KW-0238">DNA-binding</keyword>
<dbReference type="Gene3D" id="3.40.50.2300">
    <property type="match status" value="1"/>
</dbReference>
<keyword evidence="3" id="KW-0902">Two-component regulatory system</keyword>
<keyword evidence="2 7" id="KW-0597">Phosphoprotein</keyword>
<dbReference type="Pfam" id="PF00447">
    <property type="entry name" value="HSF_DNA-bind"/>
    <property type="match status" value="1"/>
</dbReference>
<dbReference type="InterPro" id="IPR011006">
    <property type="entry name" value="CheY-like_superfamily"/>
</dbReference>
<reference evidence="11 12" key="1">
    <citation type="submission" date="2015-08" db="EMBL/GenBank/DDBJ databases">
        <title>Next Generation Sequencing and Analysis of the Genome of Puccinia sorghi L Schw, the Causal Agent of Maize Common Rust.</title>
        <authorList>
            <person name="Rochi L."/>
            <person name="Burguener G."/>
            <person name="Darino M."/>
            <person name="Turjanski A."/>
            <person name="Kreff E."/>
            <person name="Dieguez M.J."/>
            <person name="Sacco F."/>
        </authorList>
    </citation>
    <scope>NUCLEOTIDE SEQUENCE [LARGE SCALE GENOMIC DNA]</scope>
    <source>
        <strain evidence="11 12">RO10H11247</strain>
    </source>
</reference>
<dbReference type="SUPFAM" id="SSF46785">
    <property type="entry name" value="Winged helix' DNA-binding domain"/>
    <property type="match status" value="1"/>
</dbReference>
<proteinExistence type="predicted"/>
<keyword evidence="5 6" id="KW-0539">Nucleus</keyword>
<comment type="subcellular location">
    <subcellularLocation>
        <location evidence="1 6">Nucleus</location>
    </subcellularLocation>
</comment>
<keyword evidence="6" id="KW-0804">Transcription</keyword>
<dbReference type="Gene3D" id="1.10.10.10">
    <property type="entry name" value="Winged helix-like DNA-binding domain superfamily/Winged helix DNA-binding domain"/>
    <property type="match status" value="1"/>
</dbReference>
<protein>
    <recommendedName>
        <fullName evidence="6">Transcription factor</fullName>
    </recommendedName>
</protein>
<feature type="compositionally biased region" description="Polar residues" evidence="9">
    <location>
        <begin position="193"/>
        <end position="207"/>
    </location>
</feature>
<dbReference type="VEuPathDB" id="FungiDB:VP01_634g3"/>
<organism evidence="11 12">
    <name type="scientific">Puccinia sorghi</name>
    <dbReference type="NCBI Taxonomy" id="27349"/>
    <lineage>
        <taxon>Eukaryota</taxon>
        <taxon>Fungi</taxon>
        <taxon>Dikarya</taxon>
        <taxon>Basidiomycota</taxon>
        <taxon>Pucciniomycotina</taxon>
        <taxon>Pucciniomycetes</taxon>
        <taxon>Pucciniales</taxon>
        <taxon>Pucciniaceae</taxon>
        <taxon>Puccinia</taxon>
    </lineage>
</organism>
<evidence type="ECO:0000256" key="7">
    <source>
        <dbReference type="PROSITE-ProRule" id="PRU00169"/>
    </source>
</evidence>
<dbReference type="OrthoDB" id="60033at2759"/>
<dbReference type="EMBL" id="LAVV01011663">
    <property type="protein sequence ID" value="KNZ47505.1"/>
    <property type="molecule type" value="Genomic_DNA"/>
</dbReference>
<dbReference type="PANTHER" id="PTHR45339">
    <property type="entry name" value="HYBRID SIGNAL TRANSDUCTION HISTIDINE KINASE J"/>
    <property type="match status" value="1"/>
</dbReference>
<dbReference type="GO" id="GO:0000156">
    <property type="term" value="F:phosphorelay response regulator activity"/>
    <property type="evidence" value="ECO:0007669"/>
    <property type="project" value="InterPro"/>
</dbReference>
<evidence type="ECO:0000259" key="10">
    <source>
        <dbReference type="PROSITE" id="PS50110"/>
    </source>
</evidence>
<dbReference type="Pfam" id="PF00072">
    <property type="entry name" value="Response_reg"/>
    <property type="match status" value="1"/>
</dbReference>
<accession>A0A0L6UI80</accession>
<dbReference type="PROSITE" id="PS50110">
    <property type="entry name" value="RESPONSE_REGULATORY"/>
    <property type="match status" value="1"/>
</dbReference>
<evidence type="ECO:0000256" key="6">
    <source>
        <dbReference type="PIRNR" id="PIRNR002595"/>
    </source>
</evidence>
<dbReference type="FunFam" id="3.40.50.2300:FF:000212">
    <property type="entry name" value="Stress response regulator/HFS transcription factor"/>
    <property type="match status" value="1"/>
</dbReference>
<dbReference type="STRING" id="27349.A0A0L6UI80"/>
<dbReference type="Proteomes" id="UP000037035">
    <property type="component" value="Unassembled WGS sequence"/>
</dbReference>
<feature type="region of interest" description="Disordered" evidence="9">
    <location>
        <begin position="1"/>
        <end position="78"/>
    </location>
</feature>
<evidence type="ECO:0000256" key="1">
    <source>
        <dbReference type="ARBA" id="ARBA00004123"/>
    </source>
</evidence>
<dbReference type="InterPro" id="IPR014402">
    <property type="entry name" value="Sig_transdc_resp-reg_Skn7"/>
</dbReference>
<dbReference type="PIRSF" id="PIRSF002595">
    <property type="entry name" value="RR_SKN7"/>
    <property type="match status" value="1"/>
</dbReference>
<dbReference type="GO" id="GO:0003700">
    <property type="term" value="F:DNA-binding transcription factor activity"/>
    <property type="evidence" value="ECO:0007669"/>
    <property type="project" value="UniProtKB-UniRule"/>
</dbReference>
<evidence type="ECO:0000256" key="2">
    <source>
        <dbReference type="ARBA" id="ARBA00022553"/>
    </source>
</evidence>
<feature type="compositionally biased region" description="Polar residues" evidence="9">
    <location>
        <begin position="29"/>
        <end position="62"/>
    </location>
</feature>
<keyword evidence="8" id="KW-0175">Coiled coil</keyword>
<name>A0A0L6UI80_9BASI</name>
<evidence type="ECO:0000256" key="3">
    <source>
        <dbReference type="ARBA" id="ARBA00023012"/>
    </source>
</evidence>
<evidence type="ECO:0000313" key="11">
    <source>
        <dbReference type="EMBL" id="KNZ47505.1"/>
    </source>
</evidence>
<dbReference type="InterPro" id="IPR000232">
    <property type="entry name" value="HSF_DNA-bd"/>
</dbReference>
<evidence type="ECO:0000256" key="9">
    <source>
        <dbReference type="SAM" id="MobiDB-lite"/>
    </source>
</evidence>
<gene>
    <name evidence="11" type="ORF">VP01_634g3</name>
</gene>
<sequence length="525" mass="59696">MANGQLETVNKKRSTGNRQETMANEETEQINSNTTQFNQKYYQQQHSQTSLNLPDGSSSSPVDSKIPAPEPGSSSASALKTISTSNLPSKTNNATGPSEFVKKLYKMLEEPESESVVGWGPQRTTLVIKDQILFQRDILPKHFKHSNFASFVRQLNKYDFRKIKISSAINQNIQNNPNHTHHKSDHHHHQTTLGQPLSRPNHQNPGGSLQWEFYHPHFRADTLSELDHIKRKVPATRQKPVENILQNEYQSTSCNTSTERKEDIVNRLLNHQIETTSALNRLSSECQNLKDKLEQAHNRLDLQQRQIDLLTEANSRYSQPYLELTSPPFQSSLTSHSIKVFDRVVNPEETPKQFTKPLEDVNTSSTIIPTQYYTTDFNLTMAPIPRPPTKSSRWPGQPRVLIVEDDQICRRVSSTILELMGCRIEFACDGLNAVARMKTQIDANDPFDLVLMDILMPNMDGLCATSLIRKFDLKTPIISMTSNFQPLDVLKYIDIGRLCMNDCLPKPLTKEGMIIMLQVSLHQLV</sequence>
<dbReference type="InterPro" id="IPR036390">
    <property type="entry name" value="WH_DNA-bd_sf"/>
</dbReference>
<dbReference type="SMART" id="SM00415">
    <property type="entry name" value="HSF"/>
    <property type="match status" value="1"/>
</dbReference>
<dbReference type="SMART" id="SM00448">
    <property type="entry name" value="REC"/>
    <property type="match status" value="1"/>
</dbReference>
<feature type="domain" description="Response regulatory" evidence="10">
    <location>
        <begin position="399"/>
        <end position="521"/>
    </location>
</feature>
<dbReference type="GO" id="GO:0005634">
    <property type="term" value="C:nucleus"/>
    <property type="evidence" value="ECO:0007669"/>
    <property type="project" value="UniProtKB-SubCell"/>
</dbReference>
<dbReference type="GO" id="GO:0006357">
    <property type="term" value="P:regulation of transcription by RNA polymerase II"/>
    <property type="evidence" value="ECO:0007669"/>
    <property type="project" value="UniProtKB-UniRule"/>
</dbReference>
<dbReference type="PANTHER" id="PTHR45339:SF1">
    <property type="entry name" value="HYBRID SIGNAL TRANSDUCTION HISTIDINE KINASE J"/>
    <property type="match status" value="1"/>
</dbReference>
<keyword evidence="6" id="KW-0805">Transcription regulation</keyword>
<dbReference type="PRINTS" id="PR00056">
    <property type="entry name" value="HSFDOMAIN"/>
</dbReference>
<evidence type="ECO:0000313" key="12">
    <source>
        <dbReference type="Proteomes" id="UP000037035"/>
    </source>
</evidence>
<evidence type="ECO:0000256" key="4">
    <source>
        <dbReference type="ARBA" id="ARBA00023125"/>
    </source>
</evidence>
<dbReference type="SUPFAM" id="SSF52172">
    <property type="entry name" value="CheY-like"/>
    <property type="match status" value="1"/>
</dbReference>
<dbReference type="PROSITE" id="PS00434">
    <property type="entry name" value="HSF_DOMAIN"/>
    <property type="match status" value="1"/>
</dbReference>
<dbReference type="InterPro" id="IPR036388">
    <property type="entry name" value="WH-like_DNA-bd_sf"/>
</dbReference>
<feature type="coiled-coil region" evidence="8">
    <location>
        <begin position="279"/>
        <end position="313"/>
    </location>
</feature>
<evidence type="ECO:0000256" key="5">
    <source>
        <dbReference type="ARBA" id="ARBA00023242"/>
    </source>
</evidence>
<dbReference type="AlphaFoldDB" id="A0A0L6UI80"/>
<feature type="region of interest" description="Disordered" evidence="9">
    <location>
        <begin position="173"/>
        <end position="209"/>
    </location>
</feature>
<comment type="caution">
    <text evidence="11">The sequence shown here is derived from an EMBL/GenBank/DDBJ whole genome shotgun (WGS) entry which is preliminary data.</text>
</comment>